<dbReference type="Gene3D" id="2.30.30.490">
    <property type="match status" value="1"/>
</dbReference>
<organism evidence="4 5">
    <name type="scientific">Emiliania huxleyi (strain CCMP1516)</name>
    <dbReference type="NCBI Taxonomy" id="280463"/>
    <lineage>
        <taxon>Eukaryota</taxon>
        <taxon>Haptista</taxon>
        <taxon>Haptophyta</taxon>
        <taxon>Prymnesiophyceae</taxon>
        <taxon>Isochrysidales</taxon>
        <taxon>Noelaerhabdaceae</taxon>
        <taxon>Emiliania</taxon>
    </lineage>
</organism>
<dbReference type="SUPFAM" id="SSF159042">
    <property type="entry name" value="Plus3-like"/>
    <property type="match status" value="1"/>
</dbReference>
<feature type="compositionally biased region" description="Basic and acidic residues" evidence="1">
    <location>
        <begin position="387"/>
        <end position="419"/>
    </location>
</feature>
<evidence type="ECO:0000313" key="5">
    <source>
        <dbReference type="Proteomes" id="UP000013827"/>
    </source>
</evidence>
<name>A0A0D3K1I5_EMIH1</name>
<dbReference type="Proteomes" id="UP000013827">
    <property type="component" value="Unassembled WGS sequence"/>
</dbReference>
<dbReference type="GeneID" id="17274895"/>
<dbReference type="PROSITE" id="PS51998">
    <property type="entry name" value="DEK_C"/>
    <property type="match status" value="1"/>
</dbReference>
<keyword evidence="5" id="KW-1185">Reference proteome</keyword>
<protein>
    <recommendedName>
        <fullName evidence="6">BAH domain-containing protein</fullName>
    </recommendedName>
</protein>
<evidence type="ECO:0000259" key="2">
    <source>
        <dbReference type="PROSITE" id="PS51038"/>
    </source>
</evidence>
<dbReference type="PROSITE" id="PS51038">
    <property type="entry name" value="BAH"/>
    <property type="match status" value="1"/>
</dbReference>
<dbReference type="InterPro" id="IPR001025">
    <property type="entry name" value="BAH_dom"/>
</dbReference>
<dbReference type="InterPro" id="IPR014876">
    <property type="entry name" value="DEK_C"/>
</dbReference>
<dbReference type="InterPro" id="IPR036128">
    <property type="entry name" value="Plus3-like_sf"/>
</dbReference>
<dbReference type="Pfam" id="PF03126">
    <property type="entry name" value="Plus-3"/>
    <property type="match status" value="1"/>
</dbReference>
<feature type="region of interest" description="Disordered" evidence="1">
    <location>
        <begin position="468"/>
        <end position="490"/>
    </location>
</feature>
<dbReference type="PaxDb" id="2903-EOD29620"/>
<dbReference type="CDD" id="cd04370">
    <property type="entry name" value="BAH"/>
    <property type="match status" value="1"/>
</dbReference>
<dbReference type="InterPro" id="IPR004343">
    <property type="entry name" value="Plus-3_dom"/>
</dbReference>
<feature type="compositionally biased region" description="Basic and acidic residues" evidence="1">
    <location>
        <begin position="220"/>
        <end position="239"/>
    </location>
</feature>
<dbReference type="OMA" id="FNARWYY"/>
<evidence type="ECO:0000259" key="3">
    <source>
        <dbReference type="PROSITE" id="PS51998"/>
    </source>
</evidence>
<reference evidence="4" key="2">
    <citation type="submission" date="2024-10" db="UniProtKB">
        <authorList>
            <consortium name="EnsemblProtists"/>
        </authorList>
    </citation>
    <scope>IDENTIFICATION</scope>
</reference>
<dbReference type="KEGG" id="ehx:EMIHUDRAFT_233694"/>
<feature type="region of interest" description="Disordered" evidence="1">
    <location>
        <begin position="210"/>
        <end position="239"/>
    </location>
</feature>
<dbReference type="Gene3D" id="3.90.70.200">
    <property type="entry name" value="Plus-3 domain"/>
    <property type="match status" value="1"/>
</dbReference>
<dbReference type="SMART" id="SM00719">
    <property type="entry name" value="Plus3"/>
    <property type="match status" value="1"/>
</dbReference>
<dbReference type="GO" id="GO:0003677">
    <property type="term" value="F:DNA binding"/>
    <property type="evidence" value="ECO:0007669"/>
    <property type="project" value="InterPro"/>
</dbReference>
<dbReference type="InterPro" id="IPR043151">
    <property type="entry name" value="BAH_sf"/>
</dbReference>
<evidence type="ECO:0000313" key="4">
    <source>
        <dbReference type="EnsemblProtists" id="EOD29620"/>
    </source>
</evidence>
<dbReference type="GO" id="GO:0003682">
    <property type="term" value="F:chromatin binding"/>
    <property type="evidence" value="ECO:0007669"/>
    <property type="project" value="InterPro"/>
</dbReference>
<feature type="region of interest" description="Disordered" evidence="1">
    <location>
        <begin position="387"/>
        <end position="427"/>
    </location>
</feature>
<dbReference type="AlphaFoldDB" id="A0A0D3K1I5"/>
<evidence type="ECO:0008006" key="6">
    <source>
        <dbReference type="Google" id="ProtNLM"/>
    </source>
</evidence>
<feature type="domain" description="BAH" evidence="2">
    <location>
        <begin position="66"/>
        <end position="194"/>
    </location>
</feature>
<reference evidence="5" key="1">
    <citation type="journal article" date="2013" name="Nature">
        <title>Pan genome of the phytoplankton Emiliania underpins its global distribution.</title>
        <authorList>
            <person name="Read B.A."/>
            <person name="Kegel J."/>
            <person name="Klute M.J."/>
            <person name="Kuo A."/>
            <person name="Lefebvre S.C."/>
            <person name="Maumus F."/>
            <person name="Mayer C."/>
            <person name="Miller J."/>
            <person name="Monier A."/>
            <person name="Salamov A."/>
            <person name="Young J."/>
            <person name="Aguilar M."/>
            <person name="Claverie J.M."/>
            <person name="Frickenhaus S."/>
            <person name="Gonzalez K."/>
            <person name="Herman E.K."/>
            <person name="Lin Y.C."/>
            <person name="Napier J."/>
            <person name="Ogata H."/>
            <person name="Sarno A.F."/>
            <person name="Shmutz J."/>
            <person name="Schroeder D."/>
            <person name="de Vargas C."/>
            <person name="Verret F."/>
            <person name="von Dassow P."/>
            <person name="Valentin K."/>
            <person name="Van de Peer Y."/>
            <person name="Wheeler G."/>
            <person name="Dacks J.B."/>
            <person name="Delwiche C.F."/>
            <person name="Dyhrman S.T."/>
            <person name="Glockner G."/>
            <person name="John U."/>
            <person name="Richards T."/>
            <person name="Worden A.Z."/>
            <person name="Zhang X."/>
            <person name="Grigoriev I.V."/>
            <person name="Allen A.E."/>
            <person name="Bidle K."/>
            <person name="Borodovsky M."/>
            <person name="Bowler C."/>
            <person name="Brownlee C."/>
            <person name="Cock J.M."/>
            <person name="Elias M."/>
            <person name="Gladyshev V.N."/>
            <person name="Groth M."/>
            <person name="Guda C."/>
            <person name="Hadaegh A."/>
            <person name="Iglesias-Rodriguez M.D."/>
            <person name="Jenkins J."/>
            <person name="Jones B.M."/>
            <person name="Lawson T."/>
            <person name="Leese F."/>
            <person name="Lindquist E."/>
            <person name="Lobanov A."/>
            <person name="Lomsadze A."/>
            <person name="Malik S.B."/>
            <person name="Marsh M.E."/>
            <person name="Mackinder L."/>
            <person name="Mock T."/>
            <person name="Mueller-Roeber B."/>
            <person name="Pagarete A."/>
            <person name="Parker M."/>
            <person name="Probert I."/>
            <person name="Quesneville H."/>
            <person name="Raines C."/>
            <person name="Rensing S.A."/>
            <person name="Riano-Pachon D.M."/>
            <person name="Richier S."/>
            <person name="Rokitta S."/>
            <person name="Shiraiwa Y."/>
            <person name="Soanes D.M."/>
            <person name="van der Giezen M."/>
            <person name="Wahlund T.M."/>
            <person name="Williams B."/>
            <person name="Wilson W."/>
            <person name="Wolfe G."/>
            <person name="Wurch L.L."/>
        </authorList>
    </citation>
    <scope>NUCLEOTIDE SEQUENCE</scope>
</reference>
<feature type="compositionally biased region" description="Low complexity" evidence="1">
    <location>
        <begin position="210"/>
        <end position="219"/>
    </location>
</feature>
<feature type="domain" description="DEK-C" evidence="3">
    <location>
        <begin position="9"/>
        <end position="68"/>
    </location>
</feature>
<dbReference type="EnsemblProtists" id="EOD29620">
    <property type="protein sequence ID" value="EOD29620"/>
    <property type="gene ID" value="EMIHUDRAFT_233694"/>
</dbReference>
<sequence length="490" mass="55533">MAAENWPAGLTDESVNAAIDRLLRREDWDTISVKVVLRMLETELLPGADGSLRAHKKFVKAAKGEETYEVGQDCYLENGADVPYVARLQEIFVYSFASSEVYFNARWYYREGDVHEYAKMAGASGKVKYEGGTLTAAPSELFFSLHFDENHSDCVLRPCAVHLLDERPDGGFGPHEFFAWRAYEKKAVYPLEALPTKKLRDAYATEAKRGPAAKAAAAREASEKERRKREATEARETARETALSADELRALVMPRRHAEVWIETRAFNRVAVDSLVRCVQRLNGQKSFYVGLVIATKRAPRPYRLGKKLVEMSLQLRTSVGTRLAGLDTLSNDAPSEAELQRFKVPLNPVHMRKHMRKVQAAMSEHAEKFDEQDLLRRAEEEERLRRAREAEEEAERAADEERERKGREREEMRRRAADKAAGGGAAEPEQWWLSYNVTRGDASGREVAKWRARLLRFEKIAKATVAGGERENALRSMQVDQAADEAEEA</sequence>
<evidence type="ECO:0000256" key="1">
    <source>
        <dbReference type="SAM" id="MobiDB-lite"/>
    </source>
</evidence>
<dbReference type="HOGENOM" id="CLU_557170_0_0_1"/>
<dbReference type="RefSeq" id="XP_005782049.1">
    <property type="nucleotide sequence ID" value="XM_005781992.1"/>
</dbReference>
<accession>A0A0D3K1I5</accession>
<dbReference type="Pfam" id="PF01426">
    <property type="entry name" value="BAH"/>
    <property type="match status" value="1"/>
</dbReference>
<proteinExistence type="predicted"/>